<evidence type="ECO:0000256" key="1">
    <source>
        <dbReference type="ARBA" id="ARBA00022679"/>
    </source>
</evidence>
<gene>
    <name evidence="4" type="ORF">VK70_07135</name>
</gene>
<evidence type="ECO:0000313" key="5">
    <source>
        <dbReference type="Proteomes" id="UP000034189"/>
    </source>
</evidence>
<evidence type="ECO:0000259" key="3">
    <source>
        <dbReference type="Pfam" id="PF22617"/>
    </source>
</evidence>
<name>A0A0F7CI84_PAEDU</name>
<dbReference type="Proteomes" id="UP000034189">
    <property type="component" value="Chromosome"/>
</dbReference>
<keyword evidence="1" id="KW-0808">Transferase</keyword>
<evidence type="ECO:0000313" key="4">
    <source>
        <dbReference type="EMBL" id="AKG34375.1"/>
    </source>
</evidence>
<dbReference type="InterPro" id="IPR054691">
    <property type="entry name" value="LeuA/HCS_post-cat"/>
</dbReference>
<feature type="domain" description="Pyruvate carboxyltransferase" evidence="2">
    <location>
        <begin position="100"/>
        <end position="225"/>
    </location>
</feature>
<dbReference type="InterPro" id="IPR000891">
    <property type="entry name" value="PYR_CT"/>
</dbReference>
<accession>A0A0F7CI84</accession>
<reference evidence="4 5" key="2">
    <citation type="journal article" date="2016" name="Genome Announc.">
        <title>Genome Sequence of a Gram-Positive Diazotroph, Paenibacillus durus Type Strain ATCC 35681.</title>
        <authorList>
            <person name="Halim M.A."/>
            <person name="Rahman A.Y."/>
            <person name="Sim K.S."/>
            <person name="Yam H.C."/>
            <person name="Rahim A.A."/>
            <person name="Ghazali A.H."/>
            <person name="Najimudin N."/>
        </authorList>
    </citation>
    <scope>NUCLEOTIDE SEQUENCE [LARGE SCALE GENOMIC DNA]</scope>
    <source>
        <strain evidence="4 5">ATCC 35681</strain>
    </source>
</reference>
<sequence>MRKMVSLIDYTLDEAFRRRVPQSAIAGILDILQKYGVEMHDVSLEHMPEYRNILSDASLLERLRCRVAPSISELSKARGMGFKKMAVVWSNRLNPLSIPKLDAALYAVRDAGAEPFLCIEDASRSYYAEFDVYWPIIERYDVQRLIYCDSSSAMDPFIVRRSLMELLETAICPVEFCASNTFGLATANGLAALKAGVQHIGTSVNGVGPKGRTAMEELLMAVRHLWKGQTPPGYTLADDCSSILSAMKMEVRVDKAIIGANVFAHESGIHVDGIAKNPELYEMIKPEEVGLKRQLVIGKHSGTASLKHKFREWQMDLEQSDATQMLEQVRDIAEEQKRPLTDFQLMDLYRRRLISIHESTY</sequence>
<dbReference type="PATRIC" id="fig|1333534.5.peg.1562"/>
<dbReference type="Gene3D" id="1.10.238.260">
    <property type="match status" value="1"/>
</dbReference>
<dbReference type="PANTHER" id="PTHR42880">
    <property type="entry name" value="HOMOCITRATE SYNTHASE"/>
    <property type="match status" value="1"/>
</dbReference>
<dbReference type="HOGENOM" id="CLU_022158_1_0_9"/>
<dbReference type="GO" id="GO:0016740">
    <property type="term" value="F:transferase activity"/>
    <property type="evidence" value="ECO:0007669"/>
    <property type="project" value="UniProtKB-KW"/>
</dbReference>
<protein>
    <submittedName>
        <fullName evidence="4">Uncharacterized protein</fullName>
    </submittedName>
</protein>
<reference evidence="4 5" key="1">
    <citation type="submission" date="2015-03" db="EMBL/GenBank/DDBJ databases">
        <authorList>
            <person name="Abdul Halim M."/>
        </authorList>
    </citation>
    <scope>NUCLEOTIDE SEQUENCE [LARGE SCALE GENOMIC DNA]</scope>
    <source>
        <strain evidence="4 5">ATCC 35681</strain>
    </source>
</reference>
<evidence type="ECO:0000259" key="2">
    <source>
        <dbReference type="Pfam" id="PF00682"/>
    </source>
</evidence>
<dbReference type="Gene3D" id="3.20.20.70">
    <property type="entry name" value="Aldolase class I"/>
    <property type="match status" value="1"/>
</dbReference>
<dbReference type="SUPFAM" id="SSF51569">
    <property type="entry name" value="Aldolase"/>
    <property type="match status" value="1"/>
</dbReference>
<dbReference type="Pfam" id="PF22617">
    <property type="entry name" value="HCS_D2"/>
    <property type="match status" value="1"/>
</dbReference>
<dbReference type="InterPro" id="IPR013785">
    <property type="entry name" value="Aldolase_TIM"/>
</dbReference>
<feature type="domain" description="2-isopropylmalate synthase/homocitrate synthase post-catalytic" evidence="3">
    <location>
        <begin position="257"/>
        <end position="337"/>
    </location>
</feature>
<dbReference type="EMBL" id="CP011114">
    <property type="protein sequence ID" value="AKG34375.1"/>
    <property type="molecule type" value="Genomic_DNA"/>
</dbReference>
<proteinExistence type="predicted"/>
<dbReference type="Pfam" id="PF00682">
    <property type="entry name" value="HMGL-like"/>
    <property type="match status" value="1"/>
</dbReference>
<organism evidence="4 5">
    <name type="scientific">Paenibacillus durus ATCC 35681</name>
    <dbReference type="NCBI Taxonomy" id="1333534"/>
    <lineage>
        <taxon>Bacteria</taxon>
        <taxon>Bacillati</taxon>
        <taxon>Bacillota</taxon>
        <taxon>Bacilli</taxon>
        <taxon>Bacillales</taxon>
        <taxon>Paenibacillaceae</taxon>
        <taxon>Paenibacillus</taxon>
    </lineage>
</organism>
<dbReference type="AlphaFoldDB" id="A0A0F7CI84"/>
<dbReference type="PANTHER" id="PTHR42880:SF1">
    <property type="entry name" value="ISOPROPYLMALATE_HOMOCITRATE_CITRAMALATE SYNTHASE FAMILY PROTEIN"/>
    <property type="match status" value="1"/>
</dbReference>